<gene>
    <name evidence="1" type="ORF">DNG_06855</name>
</gene>
<proteinExistence type="predicted"/>
<comment type="caution">
    <text evidence="1">The sequence shown here is derived from an EMBL/GenBank/DDBJ whole genome shotgun (WGS) entry which is preliminary data.</text>
</comment>
<name>A0AAE8SXP9_9PEZI</name>
<protein>
    <submittedName>
        <fullName evidence="1">Uncharacterized protein</fullName>
    </submittedName>
</protein>
<organism evidence="1 2">
    <name type="scientific">Cephalotrichum gorgonifer</name>
    <dbReference type="NCBI Taxonomy" id="2041049"/>
    <lineage>
        <taxon>Eukaryota</taxon>
        <taxon>Fungi</taxon>
        <taxon>Dikarya</taxon>
        <taxon>Ascomycota</taxon>
        <taxon>Pezizomycotina</taxon>
        <taxon>Sordariomycetes</taxon>
        <taxon>Hypocreomycetidae</taxon>
        <taxon>Microascales</taxon>
        <taxon>Microascaceae</taxon>
        <taxon>Cephalotrichum</taxon>
    </lineage>
</organism>
<dbReference type="AlphaFoldDB" id="A0AAE8SXP9"/>
<dbReference type="Proteomes" id="UP001187682">
    <property type="component" value="Unassembled WGS sequence"/>
</dbReference>
<reference evidence="1" key="1">
    <citation type="submission" date="2018-03" db="EMBL/GenBank/DDBJ databases">
        <authorList>
            <person name="Guldener U."/>
        </authorList>
    </citation>
    <scope>NUCLEOTIDE SEQUENCE</scope>
</reference>
<evidence type="ECO:0000313" key="2">
    <source>
        <dbReference type="Proteomes" id="UP001187682"/>
    </source>
</evidence>
<sequence>MDRYLLKKKSSSTKTPLATLSERKGSGLLSVDTSTSTVAIEYDKETPSTEFAGVKELLDKIQEIRNGGGGELCVKHVTPADFSRIIKARSEDDKYRLFFSAAHRLLIVTVPSHPHERATAMIDCRINDATRDMGLRSEIWNERSATFTNTTEHPYAGSSEGDATFTPVLPNRDVRTWPSLVVEVGYTESMAHLRTKADWWLVTSGFEVKVVLLVKLNAPHGHIRIETWKGVSDERPGATMTRVHETASCHPDCIHTVTVSRRPGVSSNDNARVDPNSYTVASGTLRVGFAELFLREPRSGEYDIVFDEEFLKDLAARTWR</sequence>
<dbReference type="EMBL" id="ONZQ02000009">
    <property type="protein sequence ID" value="SPO04172.1"/>
    <property type="molecule type" value="Genomic_DNA"/>
</dbReference>
<accession>A0AAE8SXP9</accession>
<evidence type="ECO:0000313" key="1">
    <source>
        <dbReference type="EMBL" id="SPO04172.1"/>
    </source>
</evidence>
<keyword evidence="2" id="KW-1185">Reference proteome</keyword>